<dbReference type="RefSeq" id="XP_018005514.1">
    <property type="nucleotide sequence ID" value="XM_018149584.1"/>
</dbReference>
<dbReference type="Proteomes" id="UP000038010">
    <property type="component" value="Unassembled WGS sequence"/>
</dbReference>
<organism evidence="2 3">
    <name type="scientific">Cyphellophora attinorum</name>
    <dbReference type="NCBI Taxonomy" id="1664694"/>
    <lineage>
        <taxon>Eukaryota</taxon>
        <taxon>Fungi</taxon>
        <taxon>Dikarya</taxon>
        <taxon>Ascomycota</taxon>
        <taxon>Pezizomycotina</taxon>
        <taxon>Eurotiomycetes</taxon>
        <taxon>Chaetothyriomycetidae</taxon>
        <taxon>Chaetothyriales</taxon>
        <taxon>Cyphellophoraceae</taxon>
        <taxon>Cyphellophora</taxon>
    </lineage>
</organism>
<evidence type="ECO:0008006" key="4">
    <source>
        <dbReference type="Google" id="ProtNLM"/>
    </source>
</evidence>
<proteinExistence type="predicted"/>
<sequence>MAPKRKRRDNRPGYARKRRKSFVHQGPENFEFLRLPSELRHEVYKKILPGRLPSSRTLLNRKCYGPEFPILARCRAGGKDTLRLARYSANDIRQHVETDGASSLLLGSNNSLTAPFNLAKVCRVMRDEVLSFFLNGFHLRIEHVGIACWYATLRPLLPSNLMSLEIITPIEECNHLQQRWLAKLVEHFPRLDYLRISGIHTHKSASHFGTRYKIGYLLVLKSVLENTNFQRVFTVPEDGNGCKQQRSGGCTPNIAFVTNVGFQKHCQDTAEQSFSEIFVEEEIVKSRGSKHATNMKRLAQL</sequence>
<accession>A0A0N0NRW1</accession>
<reference evidence="2 3" key="1">
    <citation type="submission" date="2015-06" db="EMBL/GenBank/DDBJ databases">
        <title>Draft genome of the ant-associated black yeast Phialophora attae CBS 131958.</title>
        <authorList>
            <person name="Moreno L.F."/>
            <person name="Stielow B.J."/>
            <person name="de Hoog S."/>
            <person name="Vicente V.A."/>
            <person name="Weiss V.A."/>
            <person name="de Vries M."/>
            <person name="Cruz L.M."/>
            <person name="Souza E.M."/>
        </authorList>
    </citation>
    <scope>NUCLEOTIDE SEQUENCE [LARGE SCALE GENOMIC DNA]</scope>
    <source>
        <strain evidence="2 3">CBS 131958</strain>
    </source>
</reference>
<dbReference type="AlphaFoldDB" id="A0A0N0NRW1"/>
<evidence type="ECO:0000256" key="1">
    <source>
        <dbReference type="SAM" id="MobiDB-lite"/>
    </source>
</evidence>
<evidence type="ECO:0000313" key="3">
    <source>
        <dbReference type="Proteomes" id="UP000038010"/>
    </source>
</evidence>
<evidence type="ECO:0000313" key="2">
    <source>
        <dbReference type="EMBL" id="KPI45551.1"/>
    </source>
</evidence>
<keyword evidence="3" id="KW-1185">Reference proteome</keyword>
<dbReference type="EMBL" id="LFJN01000001">
    <property type="protein sequence ID" value="KPI45551.1"/>
    <property type="molecule type" value="Genomic_DNA"/>
</dbReference>
<feature type="region of interest" description="Disordered" evidence="1">
    <location>
        <begin position="1"/>
        <end position="20"/>
    </location>
</feature>
<gene>
    <name evidence="2" type="ORF">AB675_907</name>
</gene>
<dbReference type="VEuPathDB" id="FungiDB:AB675_907"/>
<dbReference type="GeneID" id="28741454"/>
<name>A0A0N0NRW1_9EURO</name>
<protein>
    <recommendedName>
        <fullName evidence="4">F-box domain-containing protein</fullName>
    </recommendedName>
</protein>
<comment type="caution">
    <text evidence="2">The sequence shown here is derived from an EMBL/GenBank/DDBJ whole genome shotgun (WGS) entry which is preliminary data.</text>
</comment>